<dbReference type="Proteomes" id="UP000002058">
    <property type="component" value="Unassembled WGS sequence"/>
</dbReference>
<keyword evidence="4" id="KW-0547">Nucleotide-binding</keyword>
<dbReference type="SUPFAM" id="SSF56112">
    <property type="entry name" value="Protein kinase-like (PK-like)"/>
    <property type="match status" value="1"/>
</dbReference>
<keyword evidence="5" id="KW-0418">Kinase</keyword>
<dbReference type="InterPro" id="IPR011009">
    <property type="entry name" value="Kinase-like_dom_sf"/>
</dbReference>
<dbReference type="InterPro" id="IPR051334">
    <property type="entry name" value="SRPK"/>
</dbReference>
<dbReference type="PROSITE" id="PS50011">
    <property type="entry name" value="PROTEIN_KINASE_DOM"/>
    <property type="match status" value="1"/>
</dbReference>
<gene>
    <name evidence="10" type="ORF">UREG_06507</name>
</gene>
<dbReference type="Gene3D" id="3.30.200.20">
    <property type="entry name" value="Phosphorylase Kinase, domain 1"/>
    <property type="match status" value="1"/>
</dbReference>
<proteinExistence type="predicted"/>
<sequence>MLGFRTAVRAHTRSWPVSKSFVGLGRWNRSINHVCGRSVTSIASSPRSFPSFGFDEVDHWQPIEEERLPNYQAEKYYPVRIGEIFNSRYQVITKLGFGTASTIWLCRDLRERRYLALKVHVLTRDLPAELVLAKYMNGINGKHEGAKHVRRVLDWFEISGPHGRHHCILYEPTGVDITTFIHRLKGAALQENLTRITARVMLMGLDYLHKINIVHTGDTTTVDSI</sequence>
<keyword evidence="3" id="KW-0808">Transferase</keyword>
<dbReference type="KEGG" id="ure:UREG_06507"/>
<comment type="catalytic activity">
    <reaction evidence="7">
        <text>L-threonyl-[protein] + ATP = O-phospho-L-threonyl-[protein] + ADP + H(+)</text>
        <dbReference type="Rhea" id="RHEA:46608"/>
        <dbReference type="Rhea" id="RHEA-COMP:11060"/>
        <dbReference type="Rhea" id="RHEA-COMP:11605"/>
        <dbReference type="ChEBI" id="CHEBI:15378"/>
        <dbReference type="ChEBI" id="CHEBI:30013"/>
        <dbReference type="ChEBI" id="CHEBI:30616"/>
        <dbReference type="ChEBI" id="CHEBI:61977"/>
        <dbReference type="ChEBI" id="CHEBI:456216"/>
        <dbReference type="EC" id="2.7.11.1"/>
    </reaction>
</comment>
<dbReference type="InParanoid" id="C4JVB5"/>
<dbReference type="OrthoDB" id="4170567at2759"/>
<dbReference type="GO" id="GO:0004674">
    <property type="term" value="F:protein serine/threonine kinase activity"/>
    <property type="evidence" value="ECO:0007669"/>
    <property type="project" value="UniProtKB-KW"/>
</dbReference>
<dbReference type="AlphaFoldDB" id="C4JVB5"/>
<name>C4JVB5_UNCRE</name>
<evidence type="ECO:0000256" key="5">
    <source>
        <dbReference type="ARBA" id="ARBA00022777"/>
    </source>
</evidence>
<dbReference type="EMBL" id="CH476618">
    <property type="protein sequence ID" value="EEP81642.1"/>
    <property type="molecule type" value="Genomic_DNA"/>
</dbReference>
<evidence type="ECO:0000259" key="9">
    <source>
        <dbReference type="PROSITE" id="PS50011"/>
    </source>
</evidence>
<dbReference type="RefSeq" id="XP_002583540.1">
    <property type="nucleotide sequence ID" value="XM_002583494.1"/>
</dbReference>
<dbReference type="Gene3D" id="1.10.510.10">
    <property type="entry name" value="Transferase(Phosphotransferase) domain 1"/>
    <property type="match status" value="1"/>
</dbReference>
<evidence type="ECO:0000256" key="8">
    <source>
        <dbReference type="ARBA" id="ARBA00048679"/>
    </source>
</evidence>
<evidence type="ECO:0000313" key="10">
    <source>
        <dbReference type="EMBL" id="EEP81642.1"/>
    </source>
</evidence>
<dbReference type="GO" id="GO:0000245">
    <property type="term" value="P:spliceosomal complex assembly"/>
    <property type="evidence" value="ECO:0007669"/>
    <property type="project" value="TreeGrafter"/>
</dbReference>
<keyword evidence="2" id="KW-0723">Serine/threonine-protein kinase</keyword>
<dbReference type="HOGENOM" id="CLU_000288_81_7_1"/>
<keyword evidence="11" id="KW-1185">Reference proteome</keyword>
<evidence type="ECO:0000313" key="11">
    <source>
        <dbReference type="Proteomes" id="UP000002058"/>
    </source>
</evidence>
<evidence type="ECO:0000256" key="1">
    <source>
        <dbReference type="ARBA" id="ARBA00012513"/>
    </source>
</evidence>
<dbReference type="OMA" id="HICGICH"/>
<organism evidence="10 11">
    <name type="scientific">Uncinocarpus reesii (strain UAMH 1704)</name>
    <dbReference type="NCBI Taxonomy" id="336963"/>
    <lineage>
        <taxon>Eukaryota</taxon>
        <taxon>Fungi</taxon>
        <taxon>Dikarya</taxon>
        <taxon>Ascomycota</taxon>
        <taxon>Pezizomycotina</taxon>
        <taxon>Eurotiomycetes</taxon>
        <taxon>Eurotiomycetidae</taxon>
        <taxon>Onygenales</taxon>
        <taxon>Onygenaceae</taxon>
        <taxon>Uncinocarpus</taxon>
    </lineage>
</organism>
<evidence type="ECO:0000256" key="4">
    <source>
        <dbReference type="ARBA" id="ARBA00022741"/>
    </source>
</evidence>
<feature type="domain" description="Protein kinase" evidence="9">
    <location>
        <begin position="89"/>
        <end position="225"/>
    </location>
</feature>
<accession>C4JVB5</accession>
<dbReference type="GO" id="GO:0050684">
    <property type="term" value="P:regulation of mRNA processing"/>
    <property type="evidence" value="ECO:0007669"/>
    <property type="project" value="TreeGrafter"/>
</dbReference>
<dbReference type="EC" id="2.7.11.1" evidence="1"/>
<protein>
    <recommendedName>
        <fullName evidence="1">non-specific serine/threonine protein kinase</fullName>
        <ecNumber evidence="1">2.7.11.1</ecNumber>
    </recommendedName>
</protein>
<keyword evidence="6" id="KW-0067">ATP-binding</keyword>
<evidence type="ECO:0000256" key="6">
    <source>
        <dbReference type="ARBA" id="ARBA00022840"/>
    </source>
</evidence>
<dbReference type="GeneID" id="8442614"/>
<reference evidence="11" key="1">
    <citation type="journal article" date="2009" name="Genome Res.">
        <title>Comparative genomic analyses of the human fungal pathogens Coccidioides and their relatives.</title>
        <authorList>
            <person name="Sharpton T.J."/>
            <person name="Stajich J.E."/>
            <person name="Rounsley S.D."/>
            <person name="Gardner M.J."/>
            <person name="Wortman J.R."/>
            <person name="Jordar V.S."/>
            <person name="Maiti R."/>
            <person name="Kodira C.D."/>
            <person name="Neafsey D.E."/>
            <person name="Zeng Q."/>
            <person name="Hung C.-Y."/>
            <person name="McMahan C."/>
            <person name="Muszewska A."/>
            <person name="Grynberg M."/>
            <person name="Mandel M.A."/>
            <person name="Kellner E.M."/>
            <person name="Barker B.M."/>
            <person name="Galgiani J.N."/>
            <person name="Orbach M.J."/>
            <person name="Kirkland T.N."/>
            <person name="Cole G.T."/>
            <person name="Henn M.R."/>
            <person name="Birren B.W."/>
            <person name="Taylor J.W."/>
        </authorList>
    </citation>
    <scope>NUCLEOTIDE SEQUENCE [LARGE SCALE GENOMIC DNA]</scope>
    <source>
        <strain evidence="11">UAMH 1704</strain>
    </source>
</reference>
<evidence type="ECO:0000256" key="2">
    <source>
        <dbReference type="ARBA" id="ARBA00022527"/>
    </source>
</evidence>
<evidence type="ECO:0000256" key="3">
    <source>
        <dbReference type="ARBA" id="ARBA00022679"/>
    </source>
</evidence>
<dbReference type="STRING" id="336963.C4JVB5"/>
<dbReference type="PANTHER" id="PTHR47634">
    <property type="entry name" value="PROTEIN KINASE DOMAIN-CONTAINING PROTEIN-RELATED"/>
    <property type="match status" value="1"/>
</dbReference>
<evidence type="ECO:0000256" key="7">
    <source>
        <dbReference type="ARBA" id="ARBA00047899"/>
    </source>
</evidence>
<dbReference type="InterPro" id="IPR000719">
    <property type="entry name" value="Prot_kinase_dom"/>
</dbReference>
<dbReference type="GO" id="GO:0005524">
    <property type="term" value="F:ATP binding"/>
    <property type="evidence" value="ECO:0007669"/>
    <property type="project" value="UniProtKB-KW"/>
</dbReference>
<dbReference type="eggNOG" id="KOG1290">
    <property type="taxonomic scope" value="Eukaryota"/>
</dbReference>
<dbReference type="VEuPathDB" id="FungiDB:UREG_06507"/>
<dbReference type="PANTHER" id="PTHR47634:SF9">
    <property type="entry name" value="PROTEIN KINASE DOMAIN-CONTAINING PROTEIN-RELATED"/>
    <property type="match status" value="1"/>
</dbReference>
<comment type="catalytic activity">
    <reaction evidence="8">
        <text>L-seryl-[protein] + ATP = O-phospho-L-seryl-[protein] + ADP + H(+)</text>
        <dbReference type="Rhea" id="RHEA:17989"/>
        <dbReference type="Rhea" id="RHEA-COMP:9863"/>
        <dbReference type="Rhea" id="RHEA-COMP:11604"/>
        <dbReference type="ChEBI" id="CHEBI:15378"/>
        <dbReference type="ChEBI" id="CHEBI:29999"/>
        <dbReference type="ChEBI" id="CHEBI:30616"/>
        <dbReference type="ChEBI" id="CHEBI:83421"/>
        <dbReference type="ChEBI" id="CHEBI:456216"/>
        <dbReference type="EC" id="2.7.11.1"/>
    </reaction>
</comment>